<dbReference type="InterPro" id="IPR026467">
    <property type="entry name" value="Ser/Gly_Cys_C_dom"/>
</dbReference>
<organism evidence="2 3">
    <name type="scientific">Longispora fulva</name>
    <dbReference type="NCBI Taxonomy" id="619741"/>
    <lineage>
        <taxon>Bacteria</taxon>
        <taxon>Bacillati</taxon>
        <taxon>Actinomycetota</taxon>
        <taxon>Actinomycetes</taxon>
        <taxon>Micromonosporales</taxon>
        <taxon>Micromonosporaceae</taxon>
        <taxon>Longispora</taxon>
    </lineage>
</organism>
<dbReference type="NCBIfam" id="TIGR04222">
    <property type="entry name" value="near_uncomplex"/>
    <property type="match status" value="1"/>
</dbReference>
<keyword evidence="1" id="KW-0472">Membrane</keyword>
<evidence type="ECO:0000256" key="1">
    <source>
        <dbReference type="SAM" id="Phobius"/>
    </source>
</evidence>
<dbReference type="EMBL" id="JADOUF010000001">
    <property type="protein sequence ID" value="MBG6135645.1"/>
    <property type="molecule type" value="Genomic_DNA"/>
</dbReference>
<dbReference type="Proteomes" id="UP000622552">
    <property type="component" value="Unassembled WGS sequence"/>
</dbReference>
<name>A0A8J7KF25_9ACTN</name>
<accession>A0A8J7KF25</accession>
<evidence type="ECO:0000313" key="2">
    <source>
        <dbReference type="EMBL" id="MBG6135645.1"/>
    </source>
</evidence>
<dbReference type="RefSeq" id="WP_197002728.1">
    <property type="nucleotide sequence ID" value="NZ_BONS01000002.1"/>
</dbReference>
<gene>
    <name evidence="2" type="ORF">IW245_001839</name>
</gene>
<proteinExistence type="predicted"/>
<sequence>MRLGWGFEHWSWVVGLGGYLVCCALAWYAEWRTGRRMAPPERARIAEYMAELESRPLPDSDPHPEVLGILQDGSNGATRAALTWLHLSGAASVSGLVRATGPLPAGSGTVARAIHADASTGSGIHREDLNPRRRHHRALVNSAINGFIGDLQDGSLLYPDSPDPSRRSRSPVQVAWGALPLAGAILVLDGAGPALLILAAAALLMYSTARGPGGYVSYPFSRTPFGMRLLRRARERYAKLDVAGLDPAALAAATIVLGPEVLAEHHPDLYNFLCDPDLIGPDPDVDIDSAG</sequence>
<keyword evidence="1" id="KW-0812">Transmembrane</keyword>
<feature type="transmembrane region" description="Helical" evidence="1">
    <location>
        <begin position="12"/>
        <end position="29"/>
    </location>
</feature>
<feature type="transmembrane region" description="Helical" evidence="1">
    <location>
        <begin position="174"/>
        <end position="206"/>
    </location>
</feature>
<dbReference type="AlphaFoldDB" id="A0A8J7KF25"/>
<reference evidence="2" key="1">
    <citation type="submission" date="2020-11" db="EMBL/GenBank/DDBJ databases">
        <title>Sequencing the genomes of 1000 actinobacteria strains.</title>
        <authorList>
            <person name="Klenk H.-P."/>
        </authorList>
    </citation>
    <scope>NUCLEOTIDE SEQUENCE</scope>
    <source>
        <strain evidence="2">DSM 45356</strain>
    </source>
</reference>
<protein>
    <submittedName>
        <fullName evidence="2">Uncharacterized protein (TIGR04222 family)</fullName>
    </submittedName>
</protein>
<keyword evidence="1" id="KW-1133">Transmembrane helix</keyword>
<comment type="caution">
    <text evidence="2">The sequence shown here is derived from an EMBL/GenBank/DDBJ whole genome shotgun (WGS) entry which is preliminary data.</text>
</comment>
<evidence type="ECO:0000313" key="3">
    <source>
        <dbReference type="Proteomes" id="UP000622552"/>
    </source>
</evidence>
<keyword evidence="3" id="KW-1185">Reference proteome</keyword>